<dbReference type="EC" id="4.1.1.81" evidence="4"/>
<dbReference type="CDD" id="cd00609">
    <property type="entry name" value="AAT_like"/>
    <property type="match status" value="1"/>
</dbReference>
<dbReference type="Pfam" id="PF00155">
    <property type="entry name" value="Aminotran_1_2"/>
    <property type="match status" value="1"/>
</dbReference>
<dbReference type="GO" id="GO:0048472">
    <property type="term" value="F:threonine-phosphate decarboxylase activity"/>
    <property type="evidence" value="ECO:0007669"/>
    <property type="project" value="UniProtKB-EC"/>
</dbReference>
<dbReference type="InterPro" id="IPR004838">
    <property type="entry name" value="NHTrfase_class1_PyrdxlP-BS"/>
</dbReference>
<evidence type="ECO:0000259" key="10">
    <source>
        <dbReference type="Pfam" id="PF00155"/>
    </source>
</evidence>
<keyword evidence="7" id="KW-0456">Lyase</keyword>
<dbReference type="Gene3D" id="3.40.640.10">
    <property type="entry name" value="Type I PLP-dependent aspartate aminotransferase-like (Major domain)"/>
    <property type="match status" value="1"/>
</dbReference>
<dbReference type="PANTHER" id="PTHR42885">
    <property type="entry name" value="HISTIDINOL-PHOSPHATE AMINOTRANSFERASE-RELATED"/>
    <property type="match status" value="1"/>
</dbReference>
<organism evidence="11 12">
    <name type="scientific">Kaistia soli DSM 19436</name>
    <dbReference type="NCBI Taxonomy" id="1122133"/>
    <lineage>
        <taxon>Bacteria</taxon>
        <taxon>Pseudomonadati</taxon>
        <taxon>Pseudomonadota</taxon>
        <taxon>Alphaproteobacteria</taxon>
        <taxon>Hyphomicrobiales</taxon>
        <taxon>Kaistiaceae</taxon>
        <taxon>Kaistia</taxon>
    </lineage>
</organism>
<evidence type="ECO:0000313" key="11">
    <source>
        <dbReference type="EMBL" id="SHG03651.1"/>
    </source>
</evidence>
<evidence type="ECO:0000256" key="6">
    <source>
        <dbReference type="ARBA" id="ARBA00022898"/>
    </source>
</evidence>
<dbReference type="InterPro" id="IPR004839">
    <property type="entry name" value="Aminotransferase_I/II_large"/>
</dbReference>
<dbReference type="NCBIfam" id="TIGR01140">
    <property type="entry name" value="L_thr_O3P_dcar"/>
    <property type="match status" value="1"/>
</dbReference>
<accession>A0A1M5GJF4</accession>
<gene>
    <name evidence="11" type="ORF">SAMN02745157_3424</name>
</gene>
<evidence type="ECO:0000256" key="4">
    <source>
        <dbReference type="ARBA" id="ARBA00012285"/>
    </source>
</evidence>
<dbReference type="RefSeq" id="WP_073055033.1">
    <property type="nucleotide sequence ID" value="NZ_FQUP01000003.1"/>
</dbReference>
<evidence type="ECO:0000256" key="2">
    <source>
        <dbReference type="ARBA" id="ARBA00003444"/>
    </source>
</evidence>
<dbReference type="SUPFAM" id="SSF53383">
    <property type="entry name" value="PLP-dependent transferases"/>
    <property type="match status" value="1"/>
</dbReference>
<keyword evidence="6" id="KW-0663">Pyridoxal phosphate</keyword>
<dbReference type="STRING" id="1122133.SAMN02745157_3424"/>
<comment type="catalytic activity">
    <reaction evidence="9">
        <text>O-phospho-L-threonine + H(+) = (R)-1-aminopropan-2-yl phosphate + CO2</text>
        <dbReference type="Rhea" id="RHEA:11492"/>
        <dbReference type="ChEBI" id="CHEBI:15378"/>
        <dbReference type="ChEBI" id="CHEBI:16526"/>
        <dbReference type="ChEBI" id="CHEBI:58563"/>
        <dbReference type="ChEBI" id="CHEBI:58675"/>
        <dbReference type="EC" id="4.1.1.81"/>
    </reaction>
</comment>
<dbReference type="GO" id="GO:0009236">
    <property type="term" value="P:cobalamin biosynthetic process"/>
    <property type="evidence" value="ECO:0007669"/>
    <property type="project" value="UniProtKB-UniPathway"/>
</dbReference>
<dbReference type="GO" id="GO:0030170">
    <property type="term" value="F:pyridoxal phosphate binding"/>
    <property type="evidence" value="ECO:0007669"/>
    <property type="project" value="InterPro"/>
</dbReference>
<protein>
    <recommendedName>
        <fullName evidence="4">threonine-phosphate decarboxylase</fullName>
        <ecNumber evidence="4">4.1.1.81</ecNumber>
    </recommendedName>
    <alternativeName>
        <fullName evidence="8">L-threonine-O-3-phosphate decarboxylase</fullName>
    </alternativeName>
</protein>
<evidence type="ECO:0000256" key="1">
    <source>
        <dbReference type="ARBA" id="ARBA00001933"/>
    </source>
</evidence>
<dbReference type="AlphaFoldDB" id="A0A1M5GJF4"/>
<reference evidence="11 12" key="1">
    <citation type="submission" date="2016-11" db="EMBL/GenBank/DDBJ databases">
        <authorList>
            <person name="Jaros S."/>
            <person name="Januszkiewicz K."/>
            <person name="Wedrychowicz H."/>
        </authorList>
    </citation>
    <scope>NUCLEOTIDE SEQUENCE [LARGE SCALE GENOMIC DNA]</scope>
    <source>
        <strain evidence="11 12">DSM 19436</strain>
    </source>
</reference>
<comment type="cofactor">
    <cofactor evidence="1">
        <name>pyridoxal 5'-phosphate</name>
        <dbReference type="ChEBI" id="CHEBI:597326"/>
    </cofactor>
</comment>
<feature type="domain" description="Aminotransferase class I/classII large" evidence="10">
    <location>
        <begin position="58"/>
        <end position="304"/>
    </location>
</feature>
<name>A0A1M5GJF4_9HYPH</name>
<comment type="pathway">
    <text evidence="3">Cofactor biosynthesis; adenosylcobalamin biosynthesis.</text>
</comment>
<dbReference type="InterPro" id="IPR005860">
    <property type="entry name" value="CobD"/>
</dbReference>
<dbReference type="Gene3D" id="3.90.1150.10">
    <property type="entry name" value="Aspartate Aminotransferase, domain 1"/>
    <property type="match status" value="1"/>
</dbReference>
<evidence type="ECO:0000256" key="5">
    <source>
        <dbReference type="ARBA" id="ARBA00022573"/>
    </source>
</evidence>
<evidence type="ECO:0000256" key="7">
    <source>
        <dbReference type="ARBA" id="ARBA00023239"/>
    </source>
</evidence>
<dbReference type="UniPathway" id="UPA00148"/>
<keyword evidence="12" id="KW-1185">Reference proteome</keyword>
<dbReference type="Proteomes" id="UP000184485">
    <property type="component" value="Unassembled WGS sequence"/>
</dbReference>
<dbReference type="PROSITE" id="PS00105">
    <property type="entry name" value="AA_TRANSFER_CLASS_1"/>
    <property type="match status" value="1"/>
</dbReference>
<evidence type="ECO:0000313" key="12">
    <source>
        <dbReference type="Proteomes" id="UP000184485"/>
    </source>
</evidence>
<keyword evidence="5" id="KW-0169">Cobalamin biosynthesis</keyword>
<dbReference type="InterPro" id="IPR015422">
    <property type="entry name" value="PyrdxlP-dep_Trfase_small"/>
</dbReference>
<dbReference type="OrthoDB" id="9799304at2"/>
<comment type="function">
    <text evidence="2">Decarboxylates L-threonine-O-3-phosphate to yield (R)-1-amino-2-propanol O-2-phosphate, the precursor for the linkage between the nucleotide loop and the corrin ring in cobalamin.</text>
</comment>
<evidence type="ECO:0000256" key="3">
    <source>
        <dbReference type="ARBA" id="ARBA00004953"/>
    </source>
</evidence>
<evidence type="ECO:0000256" key="8">
    <source>
        <dbReference type="ARBA" id="ARBA00029996"/>
    </source>
</evidence>
<dbReference type="PANTHER" id="PTHR42885:SF1">
    <property type="entry name" value="THREONINE-PHOSPHATE DECARBOXYLASE"/>
    <property type="match status" value="1"/>
</dbReference>
<sequence length="338" mass="35277">MQRNDDAPRHGGGLAAASARYGIAVADWLDLSTGINPLPYPAAPLELSADTRLPDPAALAKLIETARTAYDVSAAASIVPVPGSDLGLRLLPLLVPAARVSILAPTYSGHGEAWSAAGHHVTAIDRLEAAAGADVVVLANPNNPDGRRHAPATIGAAAAALPPHGLMVVDEAFCDLEPALSVARVLDDPRIVVLRSFGKFYGLAGLRLGFVLGRGAAVQRLRGLVGDWPLSGAAITIGTAALADLGWQERTRRRLAASRAQLDDLLAQHGLSVAGGTDLFRLVRVGDNQGLHRHLAEMGIWTRVFADIPGAIRFGLPPGDGFGRLDAALGRIRTRGRS</sequence>
<dbReference type="InterPro" id="IPR015421">
    <property type="entry name" value="PyrdxlP-dep_Trfase_major"/>
</dbReference>
<dbReference type="InterPro" id="IPR015424">
    <property type="entry name" value="PyrdxlP-dep_Trfase"/>
</dbReference>
<proteinExistence type="predicted"/>
<dbReference type="EMBL" id="FQUP01000003">
    <property type="protein sequence ID" value="SHG03651.1"/>
    <property type="molecule type" value="Genomic_DNA"/>
</dbReference>
<evidence type="ECO:0000256" key="9">
    <source>
        <dbReference type="ARBA" id="ARBA00048531"/>
    </source>
</evidence>